<protein>
    <submittedName>
        <fullName evidence="1">Uncharacterized protein</fullName>
    </submittedName>
</protein>
<evidence type="ECO:0000313" key="1">
    <source>
        <dbReference type="EMBL" id="VEB40920.1"/>
    </source>
</evidence>
<reference evidence="1 2" key="1">
    <citation type="submission" date="2018-12" db="EMBL/GenBank/DDBJ databases">
        <authorList>
            <consortium name="Pathogen Informatics"/>
        </authorList>
    </citation>
    <scope>NUCLEOTIDE SEQUENCE [LARGE SCALE GENOMIC DNA]</scope>
    <source>
        <strain evidence="1 2">NCTC9695</strain>
    </source>
</reference>
<organism evidence="1 2">
    <name type="scientific">Chromobacterium violaceum</name>
    <dbReference type="NCBI Taxonomy" id="536"/>
    <lineage>
        <taxon>Bacteria</taxon>
        <taxon>Pseudomonadati</taxon>
        <taxon>Pseudomonadota</taxon>
        <taxon>Betaproteobacteria</taxon>
        <taxon>Neisseriales</taxon>
        <taxon>Chromobacteriaceae</taxon>
        <taxon>Chromobacterium</taxon>
    </lineage>
</organism>
<evidence type="ECO:0000313" key="2">
    <source>
        <dbReference type="Proteomes" id="UP000275777"/>
    </source>
</evidence>
<dbReference type="EMBL" id="LR134182">
    <property type="protein sequence ID" value="VEB40920.1"/>
    <property type="molecule type" value="Genomic_DNA"/>
</dbReference>
<proteinExistence type="predicted"/>
<accession>A0A3S5DL81</accession>
<dbReference type="AlphaFoldDB" id="A0A3S5DL81"/>
<gene>
    <name evidence="1" type="ORF">NCTC9695_01325</name>
</gene>
<sequence>MSTNLLSLVIWTPILAGLAVLATGGDQRAPLARWLAVAEPWRASCCRSRCSPSSTT</sequence>
<dbReference type="Proteomes" id="UP000275777">
    <property type="component" value="Chromosome"/>
</dbReference>
<name>A0A3S5DL81_CHRVL</name>